<feature type="domain" description="Protein kinase" evidence="1">
    <location>
        <begin position="1"/>
        <end position="256"/>
    </location>
</feature>
<proteinExistence type="predicted"/>
<dbReference type="AlphaFoldDB" id="A0A915L4F7"/>
<dbReference type="InterPro" id="IPR050235">
    <property type="entry name" value="CK1_Ser-Thr_kinase"/>
</dbReference>
<dbReference type="PANTHER" id="PTHR11909">
    <property type="entry name" value="CASEIN KINASE-RELATED"/>
    <property type="match status" value="1"/>
</dbReference>
<dbReference type="GO" id="GO:0004672">
    <property type="term" value="F:protein kinase activity"/>
    <property type="evidence" value="ECO:0007669"/>
    <property type="project" value="InterPro"/>
</dbReference>
<dbReference type="PROSITE" id="PS50011">
    <property type="entry name" value="PROTEIN_KINASE_DOM"/>
    <property type="match status" value="1"/>
</dbReference>
<dbReference type="Gene3D" id="1.10.510.10">
    <property type="entry name" value="Transferase(Phosphotransferase) domain 1"/>
    <property type="match status" value="1"/>
</dbReference>
<dbReference type="InterPro" id="IPR011009">
    <property type="entry name" value="Kinase-like_dom_sf"/>
</dbReference>
<dbReference type="SMART" id="SM00220">
    <property type="entry name" value="S_TKc"/>
    <property type="match status" value="1"/>
</dbReference>
<sequence length="299" mass="35302">MPDSECRKLKMTCRTPDEIELEKPLEDEIGMEVEALVLKRGQGLGHFLRYIDEGTHGTFSFFVMQLAGPSLSDLQKKCHRKRFSNDTTTRLAVQCLEATENIHIVGFLHRDIKPSNFLAGAPGSVDAHTVYILDFGLVRRYRTKDGQVRNKRESTGFRGSYQYCSIKAHKCEDLGRRDDLWSLLYSLIQMRVGKLPWRKLLHSDEIREFKEKTSREDLLIHMEPEYVPFYDHVANLRYSQRPDYEFLRAQIERIWCRKNYNHQTPFDWERGERFIISSMLTRLIKIFCRLHRTVHETSI</sequence>
<evidence type="ECO:0000313" key="3">
    <source>
        <dbReference type="WBParaSite" id="nRc.2.0.1.t45960-RA"/>
    </source>
</evidence>
<reference evidence="3" key="1">
    <citation type="submission" date="2022-11" db="UniProtKB">
        <authorList>
            <consortium name="WormBaseParasite"/>
        </authorList>
    </citation>
    <scope>IDENTIFICATION</scope>
</reference>
<dbReference type="Proteomes" id="UP000887565">
    <property type="component" value="Unplaced"/>
</dbReference>
<protein>
    <submittedName>
        <fullName evidence="3">Protein kinase domain-containing protein</fullName>
    </submittedName>
</protein>
<evidence type="ECO:0000259" key="1">
    <source>
        <dbReference type="PROSITE" id="PS50011"/>
    </source>
</evidence>
<dbReference type="WBParaSite" id="nRc.2.0.1.t45960-RA">
    <property type="protein sequence ID" value="nRc.2.0.1.t45960-RA"/>
    <property type="gene ID" value="nRc.2.0.1.g45960"/>
</dbReference>
<dbReference type="GO" id="GO:0005524">
    <property type="term" value="F:ATP binding"/>
    <property type="evidence" value="ECO:0007669"/>
    <property type="project" value="InterPro"/>
</dbReference>
<dbReference type="SUPFAM" id="SSF56112">
    <property type="entry name" value="Protein kinase-like (PK-like)"/>
    <property type="match status" value="1"/>
</dbReference>
<evidence type="ECO:0000313" key="2">
    <source>
        <dbReference type="Proteomes" id="UP000887565"/>
    </source>
</evidence>
<keyword evidence="2" id="KW-1185">Reference proteome</keyword>
<name>A0A915L4F7_ROMCU</name>
<dbReference type="InterPro" id="IPR000719">
    <property type="entry name" value="Prot_kinase_dom"/>
</dbReference>
<organism evidence="2 3">
    <name type="scientific">Romanomermis culicivorax</name>
    <name type="common">Nematode worm</name>
    <dbReference type="NCBI Taxonomy" id="13658"/>
    <lineage>
        <taxon>Eukaryota</taxon>
        <taxon>Metazoa</taxon>
        <taxon>Ecdysozoa</taxon>
        <taxon>Nematoda</taxon>
        <taxon>Enoplea</taxon>
        <taxon>Dorylaimia</taxon>
        <taxon>Mermithida</taxon>
        <taxon>Mermithoidea</taxon>
        <taxon>Mermithidae</taxon>
        <taxon>Romanomermis</taxon>
    </lineage>
</organism>
<accession>A0A915L4F7</accession>
<dbReference type="Pfam" id="PF00069">
    <property type="entry name" value="Pkinase"/>
    <property type="match status" value="1"/>
</dbReference>